<dbReference type="InterPro" id="IPR027417">
    <property type="entry name" value="P-loop_NTPase"/>
</dbReference>
<dbReference type="Gene3D" id="1.10.486.10">
    <property type="entry name" value="PCRA, domain 4"/>
    <property type="match status" value="1"/>
</dbReference>
<accession>A0A6M5UFQ1</accession>
<dbReference type="PANTHER" id="PTHR11070:SF59">
    <property type="entry name" value="DNA 3'-5' HELICASE"/>
    <property type="match status" value="1"/>
</dbReference>
<feature type="domain" description="UvrD-like helicase ATP-binding" evidence="17">
    <location>
        <begin position="22"/>
        <end position="339"/>
    </location>
</feature>
<evidence type="ECO:0000256" key="12">
    <source>
        <dbReference type="ARBA" id="ARBA00034617"/>
    </source>
</evidence>
<evidence type="ECO:0000256" key="11">
    <source>
        <dbReference type="ARBA" id="ARBA00023235"/>
    </source>
</evidence>
<dbReference type="Pfam" id="PF12705">
    <property type="entry name" value="PDDEXK_1"/>
    <property type="match status" value="1"/>
</dbReference>
<keyword evidence="5 15" id="KW-0378">Hydrolase</keyword>
<evidence type="ECO:0000256" key="3">
    <source>
        <dbReference type="ARBA" id="ARBA00022741"/>
    </source>
</evidence>
<dbReference type="SUPFAM" id="SSF52540">
    <property type="entry name" value="P-loop containing nucleoside triphosphate hydrolases"/>
    <property type="match status" value="1"/>
</dbReference>
<evidence type="ECO:0000259" key="18">
    <source>
        <dbReference type="PROSITE" id="PS51217"/>
    </source>
</evidence>
<dbReference type="InterPro" id="IPR013986">
    <property type="entry name" value="DExx_box_DNA_helicase_dom_sf"/>
</dbReference>
<dbReference type="Gene3D" id="3.90.320.10">
    <property type="match status" value="1"/>
</dbReference>
<evidence type="ECO:0000259" key="17">
    <source>
        <dbReference type="PROSITE" id="PS51198"/>
    </source>
</evidence>
<evidence type="ECO:0000256" key="7">
    <source>
        <dbReference type="ARBA" id="ARBA00022839"/>
    </source>
</evidence>
<dbReference type="Gene3D" id="1.10.10.160">
    <property type="match status" value="1"/>
</dbReference>
<keyword evidence="8 15" id="KW-0067">ATP-binding</keyword>
<evidence type="ECO:0000256" key="10">
    <source>
        <dbReference type="ARBA" id="ARBA00023204"/>
    </source>
</evidence>
<reference evidence="19 20" key="1">
    <citation type="journal article" date="2022" name="Int. J. Syst. Evol. Microbiol.">
        <title>Cellulosimicrobium protaetiae sp. nov., isolated from the gut of the larva of Protaetia brevitarsis seulensis.</title>
        <authorList>
            <person name="Le Han H."/>
            <person name="Nguyen T.T.H."/>
            <person name="Li Z."/>
            <person name="Shin N.R."/>
            <person name="Kim S.G."/>
        </authorList>
    </citation>
    <scope>NUCLEOTIDE SEQUENCE [LARGE SCALE GENOMIC DNA]</scope>
    <source>
        <strain evidence="19 20">BI34</strain>
    </source>
</reference>
<dbReference type="AlphaFoldDB" id="A0A6M5UFQ1"/>
<evidence type="ECO:0000256" key="16">
    <source>
        <dbReference type="SAM" id="MobiDB-lite"/>
    </source>
</evidence>
<keyword evidence="9" id="KW-0238">DNA-binding</keyword>
<dbReference type="InterPro" id="IPR014017">
    <property type="entry name" value="DNA_helicase_UvrD-like_C"/>
</dbReference>
<comment type="similarity">
    <text evidence="1">Belongs to the helicase family. UvrD subfamily.</text>
</comment>
<dbReference type="InterPro" id="IPR000212">
    <property type="entry name" value="DNA_helicase_UvrD/REP"/>
</dbReference>
<dbReference type="Pfam" id="PF00580">
    <property type="entry name" value="UvrD-helicase"/>
    <property type="match status" value="1"/>
</dbReference>
<keyword evidence="20" id="KW-1185">Reference proteome</keyword>
<evidence type="ECO:0000256" key="9">
    <source>
        <dbReference type="ARBA" id="ARBA00023125"/>
    </source>
</evidence>
<keyword evidence="10" id="KW-0234">DNA repair</keyword>
<evidence type="ECO:0000256" key="14">
    <source>
        <dbReference type="ARBA" id="ARBA00048988"/>
    </source>
</evidence>
<evidence type="ECO:0000313" key="20">
    <source>
        <dbReference type="Proteomes" id="UP000451354"/>
    </source>
</evidence>
<dbReference type="KEGG" id="cprt:FIC82_015880"/>
<evidence type="ECO:0000256" key="5">
    <source>
        <dbReference type="ARBA" id="ARBA00022801"/>
    </source>
</evidence>
<feature type="region of interest" description="Disordered" evidence="16">
    <location>
        <begin position="762"/>
        <end position="812"/>
    </location>
</feature>
<sequence length="1139" mass="117362">MPRTTAPRLVARSRDHEADVELDDAQRAAVAAASGPGATVVVGAPGTGKTLVAQEVVLAALASGTAPERVLLLASTRRAASALRDRLSARARRTVGAPMVRTAASAAFAVLRERAAALGEPPPTLISGPEQDLVLSELLEGHLEGDLAHLGAPLALPPGLPPETLGLRGLRQELRDLLMRAAERGLTPTDLAALGERYDRPEWTLGAQLFAEYLDVTALRSGTPDAGARFDPAIVVDEAAEALLAWDDEVPDAARPRWDLVVVDDYQEATVATARLLHVLHDDGARLVLLGDPDSAVQTFRGASPGLVGRASAPARRDGARRGELGARVAVLGTAWRQDAALRDVTRRVAAQVGTVAGAVHRGAGPRGVPADVAGADDASGPVDVPPGHGTGAEPRAAAPVQVVVLSAVAQEAAYVARELRAEHLLHGTPWHRMAVVARTGTRLAALRRELVAASVPVTLLGSDVPLRDEPAVAPLLAAVRVCVADADDPDALDPFTAAALLTSPVGALDVVALRRLRRALRAEEIEGGGGRSSDALLVELLQDPARAATLAPTVRRGPVAVARALEAGRTAAAEPGATAQTVLWAAWAATGLADRWRSAALDGGPAGARADRDLDAVLALFRAAETFVDRMPGAPAGAFVEYLASQDLPADSLAASASGADAVAALTPAGAAGREWDVVVVAGVQDGVWPDLRLRDSLLGSQALVELLAGRAHDAHGVGAQARAQVLADELRAFVVATSRATRRLVVTAVQDAEEAPSVFCDLVVPPSGPDGPDEGPGGTDGPDDGSPGPAAAGGAVVGPAPGTAPDGRRHLRVGAPLDLRGLVAAARGVLVETAARESHASDVPDARAVAAATLLADLGALGVPEARTETWYGVAGVSSTASLRAPAETVTVSPSKVETVTTCPLRWSLEAAGGTAPDATHQSLGTLVHSIAESHPSGSLTELRAELDRRWAELALPEGWPTRQLRRRADRMIEKLAAYVAQAGEPLLVEPTFDVTVGRARLRGTIDRVEAAGEGKVRVVDLKTGRRTATKAEGAEHPQLGAYQVAVEAGALDVPEGTRSAGAQLVYVGSTHVGPAVVPQPALDPAPDGSSWARDLVEEAAGTMSAATFTARQNGLCEMCPVRRACPVQPEGRRVVA</sequence>
<comment type="catalytic activity">
    <reaction evidence="14">
        <text>ATP + H2O = ADP + phosphate + H(+)</text>
        <dbReference type="Rhea" id="RHEA:13065"/>
        <dbReference type="ChEBI" id="CHEBI:15377"/>
        <dbReference type="ChEBI" id="CHEBI:15378"/>
        <dbReference type="ChEBI" id="CHEBI:30616"/>
        <dbReference type="ChEBI" id="CHEBI:43474"/>
        <dbReference type="ChEBI" id="CHEBI:456216"/>
        <dbReference type="EC" id="5.6.2.4"/>
    </reaction>
</comment>
<proteinExistence type="inferred from homology"/>
<dbReference type="Gene3D" id="3.40.50.300">
    <property type="entry name" value="P-loop containing nucleotide triphosphate hydrolases"/>
    <property type="match status" value="2"/>
</dbReference>
<keyword evidence="3 15" id="KW-0547">Nucleotide-binding</keyword>
<evidence type="ECO:0000313" key="19">
    <source>
        <dbReference type="EMBL" id="QJW37437.1"/>
    </source>
</evidence>
<organism evidence="19 20">
    <name type="scientific">Cellulosimicrobium protaetiae</name>
    <dbReference type="NCBI Taxonomy" id="2587808"/>
    <lineage>
        <taxon>Bacteria</taxon>
        <taxon>Bacillati</taxon>
        <taxon>Actinomycetota</taxon>
        <taxon>Actinomycetes</taxon>
        <taxon>Micrococcales</taxon>
        <taxon>Promicromonosporaceae</taxon>
        <taxon>Cellulosimicrobium</taxon>
    </lineage>
</organism>
<evidence type="ECO:0000256" key="6">
    <source>
        <dbReference type="ARBA" id="ARBA00022806"/>
    </source>
</evidence>
<keyword evidence="7" id="KW-0269">Exonuclease</keyword>
<dbReference type="Proteomes" id="UP000451354">
    <property type="component" value="Chromosome"/>
</dbReference>
<evidence type="ECO:0000256" key="13">
    <source>
        <dbReference type="ARBA" id="ARBA00034808"/>
    </source>
</evidence>
<evidence type="ECO:0000256" key="15">
    <source>
        <dbReference type="PROSITE-ProRule" id="PRU00560"/>
    </source>
</evidence>
<dbReference type="GO" id="GO:0033202">
    <property type="term" value="C:DNA helicase complex"/>
    <property type="evidence" value="ECO:0007669"/>
    <property type="project" value="TreeGrafter"/>
</dbReference>
<gene>
    <name evidence="19" type="ORF">FIC82_015880</name>
</gene>
<dbReference type="GO" id="GO:0003677">
    <property type="term" value="F:DNA binding"/>
    <property type="evidence" value="ECO:0007669"/>
    <property type="project" value="UniProtKB-KW"/>
</dbReference>
<dbReference type="GO" id="GO:0000725">
    <property type="term" value="P:recombinational repair"/>
    <property type="evidence" value="ECO:0007669"/>
    <property type="project" value="TreeGrafter"/>
</dbReference>
<dbReference type="PROSITE" id="PS51198">
    <property type="entry name" value="UVRD_HELICASE_ATP_BIND"/>
    <property type="match status" value="1"/>
</dbReference>
<dbReference type="PROSITE" id="PS51217">
    <property type="entry name" value="UVRD_HELICASE_CTER"/>
    <property type="match status" value="1"/>
</dbReference>
<dbReference type="GO" id="GO:0005524">
    <property type="term" value="F:ATP binding"/>
    <property type="evidence" value="ECO:0007669"/>
    <property type="project" value="UniProtKB-UniRule"/>
</dbReference>
<keyword evidence="6 15" id="KW-0347">Helicase</keyword>
<feature type="compositionally biased region" description="Low complexity" evidence="16">
    <location>
        <begin position="786"/>
        <end position="807"/>
    </location>
</feature>
<dbReference type="GO" id="GO:0004527">
    <property type="term" value="F:exonuclease activity"/>
    <property type="evidence" value="ECO:0007669"/>
    <property type="project" value="UniProtKB-KW"/>
</dbReference>
<evidence type="ECO:0000256" key="1">
    <source>
        <dbReference type="ARBA" id="ARBA00009922"/>
    </source>
</evidence>
<feature type="domain" description="UvrD-like helicase C-terminal" evidence="18">
    <location>
        <begin position="370"/>
        <end position="674"/>
    </location>
</feature>
<keyword evidence="11" id="KW-0413">Isomerase</keyword>
<feature type="binding site" evidence="15">
    <location>
        <begin position="43"/>
        <end position="50"/>
    </location>
    <ligand>
        <name>ATP</name>
        <dbReference type="ChEBI" id="CHEBI:30616"/>
    </ligand>
</feature>
<name>A0A6M5UFQ1_9MICO</name>
<dbReference type="InterPro" id="IPR038726">
    <property type="entry name" value="PDDEXK_AddAB-type"/>
</dbReference>
<dbReference type="InterPro" id="IPR011604">
    <property type="entry name" value="PDDEXK-like_dom_sf"/>
</dbReference>
<evidence type="ECO:0000256" key="8">
    <source>
        <dbReference type="ARBA" id="ARBA00022840"/>
    </source>
</evidence>
<dbReference type="InterPro" id="IPR014016">
    <property type="entry name" value="UvrD-like_ATP-bd"/>
</dbReference>
<dbReference type="EMBL" id="CP052757">
    <property type="protein sequence ID" value="QJW37437.1"/>
    <property type="molecule type" value="Genomic_DNA"/>
</dbReference>
<dbReference type="PANTHER" id="PTHR11070">
    <property type="entry name" value="UVRD / RECB / PCRA DNA HELICASE FAMILY MEMBER"/>
    <property type="match status" value="1"/>
</dbReference>
<dbReference type="RefSeq" id="WP_168731986.1">
    <property type="nucleotide sequence ID" value="NZ_CP052757.1"/>
</dbReference>
<dbReference type="GO" id="GO:0005829">
    <property type="term" value="C:cytosol"/>
    <property type="evidence" value="ECO:0007669"/>
    <property type="project" value="TreeGrafter"/>
</dbReference>
<evidence type="ECO:0000256" key="2">
    <source>
        <dbReference type="ARBA" id="ARBA00022722"/>
    </source>
</evidence>
<dbReference type="GO" id="GO:0043138">
    <property type="term" value="F:3'-5' DNA helicase activity"/>
    <property type="evidence" value="ECO:0007669"/>
    <property type="project" value="UniProtKB-EC"/>
</dbReference>
<comment type="catalytic activity">
    <reaction evidence="12">
        <text>Couples ATP hydrolysis with the unwinding of duplex DNA by translocating in the 3'-5' direction.</text>
        <dbReference type="EC" id="5.6.2.4"/>
    </reaction>
</comment>
<keyword evidence="2" id="KW-0540">Nuclease</keyword>
<keyword evidence="4" id="KW-0227">DNA damage</keyword>
<dbReference type="EC" id="5.6.2.4" evidence="13"/>
<protein>
    <recommendedName>
        <fullName evidence="13">DNA 3'-5' helicase</fullName>
        <ecNumber evidence="13">5.6.2.4</ecNumber>
    </recommendedName>
</protein>
<evidence type="ECO:0000256" key="4">
    <source>
        <dbReference type="ARBA" id="ARBA00022763"/>
    </source>
</evidence>